<keyword evidence="7" id="KW-1185">Reference proteome</keyword>
<comment type="caution">
    <text evidence="6">The sequence shown here is derived from an EMBL/GenBank/DDBJ whole genome shotgun (WGS) entry which is preliminary data.</text>
</comment>
<dbReference type="PANTHER" id="PTHR30290:SF9">
    <property type="entry name" value="OLIGOPEPTIDE-BINDING PROTEIN APPA"/>
    <property type="match status" value="1"/>
</dbReference>
<dbReference type="Pfam" id="PF00496">
    <property type="entry name" value="SBP_bac_5"/>
    <property type="match status" value="1"/>
</dbReference>
<dbReference type="OrthoDB" id="37683at2759"/>
<feature type="domain" description="Solute-binding protein family 5" evidence="5">
    <location>
        <begin position="224"/>
        <end position="533"/>
    </location>
</feature>
<name>A0A9K3LW67_9STRA</name>
<proteinExistence type="inferred from homology"/>
<dbReference type="PANTHER" id="PTHR30290">
    <property type="entry name" value="PERIPLASMIC BINDING COMPONENT OF ABC TRANSPORTER"/>
    <property type="match status" value="1"/>
</dbReference>
<gene>
    <name evidence="6" type="ORF">IV203_027410</name>
</gene>
<dbReference type="GO" id="GO:1904680">
    <property type="term" value="F:peptide transmembrane transporter activity"/>
    <property type="evidence" value="ECO:0007669"/>
    <property type="project" value="TreeGrafter"/>
</dbReference>
<sequence>MSAPEQCKIRTVDFVIKVDDPEMAAVEDDIREDLAKIGIKVNTRLVEPEEYIKIEENGDYNLFFTRSWGAPYDPHTYLKSWENNAHVEYSATANLQPPLTRETLMEKIKKVQEQLDQATIRSMWKEILQDIHEQAIFLPLWGTREPYVLNRRLAGFTPSSQTYTYPIETIRVLSGSKNVTVAPGAGGAMFSSGGPLHPHQYFPNQLFIQDWLYEGLVSYGQDGEIQPALATSWLTEEIVGAGQRVIFTLREGVKFHDGSDFDCASVKLNFDHVLSESARQRHSWLGAVQAMEKWFCNEQGQFVVETNKPFYPLLQELTYIRPLTIAAPSSFANGADSHPELENSCNPGEAKWEGIEALEGFNCAGLSSPVGTGPFKFVSRENNEDGTDKTVLFARHDEYWGAIPDIEFVKLETFENTALVEEALLAGDLDMALGIGPLSALQIQDLKFFHSNIVDVRHSDVLQHSLMVMNTNKEPTNDITVRQAIIHAVNKGRFIEEEFGGLEKPVDQVLPQTAPYCNVDLTPKWSYDPVKAELLACPVKSGLSSGGIAGVTIACVAIVALVGFMVHMIRREKQGKPIFVTPSESAKGEQA</sequence>
<dbReference type="EMBL" id="JAGRRH010000005">
    <property type="protein sequence ID" value="KAG7369664.1"/>
    <property type="molecule type" value="Genomic_DNA"/>
</dbReference>
<keyword evidence="2" id="KW-0813">Transport</keyword>
<evidence type="ECO:0000256" key="2">
    <source>
        <dbReference type="ARBA" id="ARBA00022448"/>
    </source>
</evidence>
<evidence type="ECO:0000256" key="3">
    <source>
        <dbReference type="ARBA" id="ARBA00022729"/>
    </source>
</evidence>
<dbReference type="Proteomes" id="UP000693970">
    <property type="component" value="Unassembled WGS sequence"/>
</dbReference>
<dbReference type="InterPro" id="IPR039424">
    <property type="entry name" value="SBP_5"/>
</dbReference>
<evidence type="ECO:0000256" key="4">
    <source>
        <dbReference type="SAM" id="Phobius"/>
    </source>
</evidence>
<feature type="transmembrane region" description="Helical" evidence="4">
    <location>
        <begin position="547"/>
        <end position="566"/>
    </location>
</feature>
<dbReference type="InterPro" id="IPR000914">
    <property type="entry name" value="SBP_5_dom"/>
</dbReference>
<organism evidence="6 7">
    <name type="scientific">Nitzschia inconspicua</name>
    <dbReference type="NCBI Taxonomy" id="303405"/>
    <lineage>
        <taxon>Eukaryota</taxon>
        <taxon>Sar</taxon>
        <taxon>Stramenopiles</taxon>
        <taxon>Ochrophyta</taxon>
        <taxon>Bacillariophyta</taxon>
        <taxon>Bacillariophyceae</taxon>
        <taxon>Bacillariophycidae</taxon>
        <taxon>Bacillariales</taxon>
        <taxon>Bacillariaceae</taxon>
        <taxon>Nitzschia</taxon>
    </lineage>
</organism>
<reference evidence="6" key="1">
    <citation type="journal article" date="2021" name="Sci. Rep.">
        <title>Diploid genomic architecture of Nitzschia inconspicua, an elite biomass production diatom.</title>
        <authorList>
            <person name="Oliver A."/>
            <person name="Podell S."/>
            <person name="Pinowska A."/>
            <person name="Traller J.C."/>
            <person name="Smith S.R."/>
            <person name="McClure R."/>
            <person name="Beliaev A."/>
            <person name="Bohutskyi P."/>
            <person name="Hill E.A."/>
            <person name="Rabines A."/>
            <person name="Zheng H."/>
            <person name="Allen L.Z."/>
            <person name="Kuo A."/>
            <person name="Grigoriev I.V."/>
            <person name="Allen A.E."/>
            <person name="Hazlebeck D."/>
            <person name="Allen E.E."/>
        </authorList>
    </citation>
    <scope>NUCLEOTIDE SEQUENCE</scope>
    <source>
        <strain evidence="6">Hildebrandi</strain>
    </source>
</reference>
<accession>A0A9K3LW67</accession>
<keyword evidence="4" id="KW-0472">Membrane</keyword>
<evidence type="ECO:0000259" key="5">
    <source>
        <dbReference type="Pfam" id="PF00496"/>
    </source>
</evidence>
<evidence type="ECO:0000256" key="1">
    <source>
        <dbReference type="ARBA" id="ARBA00005695"/>
    </source>
</evidence>
<evidence type="ECO:0000313" key="7">
    <source>
        <dbReference type="Proteomes" id="UP000693970"/>
    </source>
</evidence>
<dbReference type="AlphaFoldDB" id="A0A9K3LW67"/>
<keyword evidence="3" id="KW-0732">Signal</keyword>
<evidence type="ECO:0000313" key="6">
    <source>
        <dbReference type="EMBL" id="KAG7369664.1"/>
    </source>
</evidence>
<protein>
    <submittedName>
        <fullName evidence="6">Nickel-binding periplasmic protein</fullName>
    </submittedName>
</protein>
<keyword evidence="4" id="KW-0812">Transmembrane</keyword>
<keyword evidence="4" id="KW-1133">Transmembrane helix</keyword>
<comment type="similarity">
    <text evidence="1">Belongs to the bacterial solute-binding protein 5 family.</text>
</comment>
<reference evidence="6" key="2">
    <citation type="submission" date="2021-04" db="EMBL/GenBank/DDBJ databases">
        <authorList>
            <person name="Podell S."/>
        </authorList>
    </citation>
    <scope>NUCLEOTIDE SEQUENCE</scope>
    <source>
        <strain evidence="6">Hildebrandi</strain>
    </source>
</reference>
<dbReference type="GO" id="GO:0015833">
    <property type="term" value="P:peptide transport"/>
    <property type="evidence" value="ECO:0007669"/>
    <property type="project" value="TreeGrafter"/>
</dbReference>